<gene>
    <name evidence="11" type="ORF">GTW20_05185</name>
</gene>
<evidence type="ECO:0000313" key="12">
    <source>
        <dbReference type="Proteomes" id="UP000467124"/>
    </source>
</evidence>
<evidence type="ECO:0000313" key="11">
    <source>
        <dbReference type="EMBL" id="MYR31678.1"/>
    </source>
</evidence>
<evidence type="ECO:0000256" key="9">
    <source>
        <dbReference type="SAM" id="MobiDB-lite"/>
    </source>
</evidence>
<keyword evidence="6 8" id="KW-0275">Fatty acid biosynthesis</keyword>
<dbReference type="InterPro" id="IPR001249">
    <property type="entry name" value="AcCoA_biotinCC"/>
</dbReference>
<evidence type="ECO:0000256" key="7">
    <source>
        <dbReference type="ARBA" id="ARBA00023267"/>
    </source>
</evidence>
<keyword evidence="3 8" id="KW-0444">Lipid biosynthesis</keyword>
<reference evidence="11 12" key="1">
    <citation type="journal article" date="2019" name="Nat. Commun.">
        <title>The antimicrobial potential of Streptomyces from insect microbiomes.</title>
        <authorList>
            <person name="Chevrette M.G."/>
            <person name="Carlson C.M."/>
            <person name="Ortega H.E."/>
            <person name="Thomas C."/>
            <person name="Ananiev G.E."/>
            <person name="Barns K.J."/>
            <person name="Book A.J."/>
            <person name="Cagnazzo J."/>
            <person name="Carlos C."/>
            <person name="Flanigan W."/>
            <person name="Grubbs K.J."/>
            <person name="Horn H.A."/>
            <person name="Hoffmann F.M."/>
            <person name="Klassen J.L."/>
            <person name="Knack J.J."/>
            <person name="Lewin G.R."/>
            <person name="McDonald B.R."/>
            <person name="Muller L."/>
            <person name="Melo W.G.P."/>
            <person name="Pinto-Tomas A.A."/>
            <person name="Schmitz A."/>
            <person name="Wendt-Pienkowski E."/>
            <person name="Wildman S."/>
            <person name="Zhao M."/>
            <person name="Zhang F."/>
            <person name="Bugni T.S."/>
            <person name="Andes D.R."/>
            <person name="Pupo M.T."/>
            <person name="Currie C.R."/>
        </authorList>
    </citation>
    <scope>NUCLEOTIDE SEQUENCE [LARGE SCALE GENOMIC DNA]</scope>
    <source>
        <strain evidence="11 12">SID5840</strain>
    </source>
</reference>
<evidence type="ECO:0000256" key="2">
    <source>
        <dbReference type="ARBA" id="ARBA00017562"/>
    </source>
</evidence>
<dbReference type="SUPFAM" id="SSF51230">
    <property type="entry name" value="Single hybrid motif"/>
    <property type="match status" value="1"/>
</dbReference>
<dbReference type="PROSITE" id="PS00188">
    <property type="entry name" value="BIOTIN"/>
    <property type="match status" value="1"/>
</dbReference>
<dbReference type="Proteomes" id="UP000467124">
    <property type="component" value="Unassembled WGS sequence"/>
</dbReference>
<dbReference type="EMBL" id="WWHY01000001">
    <property type="protein sequence ID" value="MYR31678.1"/>
    <property type="molecule type" value="Genomic_DNA"/>
</dbReference>
<dbReference type="AlphaFoldDB" id="A0A7K2INZ3"/>
<evidence type="ECO:0000256" key="3">
    <source>
        <dbReference type="ARBA" id="ARBA00022516"/>
    </source>
</evidence>
<evidence type="ECO:0000256" key="6">
    <source>
        <dbReference type="ARBA" id="ARBA00023160"/>
    </source>
</evidence>
<comment type="function">
    <text evidence="8">This protein is a component of the acetyl coenzyme A carboxylase complex; first, biotin carboxylase catalyzes the carboxylation of the carrier protein and then the transcarboxylase transfers the carboxyl group to form malonyl-CoA.</text>
</comment>
<keyword evidence="7 8" id="KW-0092">Biotin</keyword>
<evidence type="ECO:0000256" key="1">
    <source>
        <dbReference type="ARBA" id="ARBA00005194"/>
    </source>
</evidence>
<name>A0A7K2INZ3_9ACTN</name>
<dbReference type="InterPro" id="IPR001882">
    <property type="entry name" value="Biotin_BS"/>
</dbReference>
<dbReference type="GO" id="GO:0003989">
    <property type="term" value="F:acetyl-CoA carboxylase activity"/>
    <property type="evidence" value="ECO:0007669"/>
    <property type="project" value="InterPro"/>
</dbReference>
<proteinExistence type="predicted"/>
<dbReference type="Pfam" id="PF00364">
    <property type="entry name" value="Biotin_lipoyl"/>
    <property type="match status" value="1"/>
</dbReference>
<evidence type="ECO:0000256" key="5">
    <source>
        <dbReference type="ARBA" id="ARBA00023098"/>
    </source>
</evidence>
<comment type="caution">
    <text evidence="11">The sequence shown here is derived from an EMBL/GenBank/DDBJ whole genome shotgun (WGS) entry which is preliminary data.</text>
</comment>
<dbReference type="GO" id="GO:0006633">
    <property type="term" value="P:fatty acid biosynthetic process"/>
    <property type="evidence" value="ECO:0007669"/>
    <property type="project" value="UniProtKB-UniPathway"/>
</dbReference>
<sequence length="145" mass="15601">MEDVCVGLGRVLGLAGHDLTRVRITMDGVELEIDWARTSEATPVRVEGPVSTRNDGEEEPRSDTHTVRSPLVGTFYSAPEPGAEPFIKNGQHVEKGDTLAIVEAMKLMNHVAATVSGTIVEVHAQDGQPVEYDQPLVTLSPDSTV</sequence>
<evidence type="ECO:0000256" key="8">
    <source>
        <dbReference type="RuleBase" id="RU364072"/>
    </source>
</evidence>
<feature type="region of interest" description="Disordered" evidence="9">
    <location>
        <begin position="42"/>
        <end position="73"/>
    </location>
</feature>
<dbReference type="InterPro" id="IPR000089">
    <property type="entry name" value="Biotin_lipoyl"/>
</dbReference>
<feature type="domain" description="Lipoyl-binding" evidence="10">
    <location>
        <begin position="64"/>
        <end position="140"/>
    </location>
</feature>
<dbReference type="Gene3D" id="2.40.50.100">
    <property type="match status" value="1"/>
</dbReference>
<dbReference type="UniPathway" id="UPA00094"/>
<dbReference type="InterPro" id="IPR011053">
    <property type="entry name" value="Single_hybrid_motif"/>
</dbReference>
<comment type="pathway">
    <text evidence="1 8">Lipid metabolism; fatty acid biosynthesis.</text>
</comment>
<dbReference type="InterPro" id="IPR050709">
    <property type="entry name" value="Biotin_Carboxyl_Carrier/Decarb"/>
</dbReference>
<dbReference type="PRINTS" id="PR01071">
    <property type="entry name" value="ACOABIOTINCC"/>
</dbReference>
<dbReference type="FunFam" id="2.40.50.100:FF:000003">
    <property type="entry name" value="Acetyl-CoA carboxylase biotin carboxyl carrier protein"/>
    <property type="match status" value="1"/>
</dbReference>
<dbReference type="CDD" id="cd06850">
    <property type="entry name" value="biotinyl_domain"/>
    <property type="match status" value="1"/>
</dbReference>
<dbReference type="PANTHER" id="PTHR45266:SF3">
    <property type="entry name" value="OXALOACETATE DECARBOXYLASE ALPHA CHAIN"/>
    <property type="match status" value="1"/>
</dbReference>
<protein>
    <recommendedName>
        <fullName evidence="2 8">Biotin carboxyl carrier protein of acetyl-CoA carboxylase</fullName>
    </recommendedName>
</protein>
<dbReference type="PROSITE" id="PS50968">
    <property type="entry name" value="BIOTINYL_LIPOYL"/>
    <property type="match status" value="1"/>
</dbReference>
<accession>A0A7K2INZ3</accession>
<keyword evidence="4 8" id="KW-0276">Fatty acid metabolism</keyword>
<dbReference type="PANTHER" id="PTHR45266">
    <property type="entry name" value="OXALOACETATE DECARBOXYLASE ALPHA CHAIN"/>
    <property type="match status" value="1"/>
</dbReference>
<organism evidence="11 12">
    <name type="scientific">Nocardiopsis alba</name>
    <dbReference type="NCBI Taxonomy" id="53437"/>
    <lineage>
        <taxon>Bacteria</taxon>
        <taxon>Bacillati</taxon>
        <taxon>Actinomycetota</taxon>
        <taxon>Actinomycetes</taxon>
        <taxon>Streptosporangiales</taxon>
        <taxon>Nocardiopsidaceae</taxon>
        <taxon>Nocardiopsis</taxon>
    </lineage>
</organism>
<dbReference type="GO" id="GO:0009317">
    <property type="term" value="C:acetyl-CoA carboxylase complex"/>
    <property type="evidence" value="ECO:0007669"/>
    <property type="project" value="InterPro"/>
</dbReference>
<evidence type="ECO:0000256" key="4">
    <source>
        <dbReference type="ARBA" id="ARBA00022832"/>
    </source>
</evidence>
<evidence type="ECO:0000259" key="10">
    <source>
        <dbReference type="PROSITE" id="PS50968"/>
    </source>
</evidence>
<keyword evidence="5 8" id="KW-0443">Lipid metabolism</keyword>